<dbReference type="Gene3D" id="1.20.1050.10">
    <property type="match status" value="1"/>
</dbReference>
<dbReference type="SUPFAM" id="SSF47616">
    <property type="entry name" value="GST C-terminal domain-like"/>
    <property type="match status" value="1"/>
</dbReference>
<sequence length="200" mass="22003">MKLHYAPTSPFVRKVMVLLHETGTLDSVAIHNVATTPYAPSSDVQASNPLAKIPALERDDGPALYDSRVICEYLDARAEAGLYAARWDSKVLEATADGMMDAAVLMTYEKRLRPEAQQSPEWIQAQLGKVLGACSALNARWMSHLQGPLDMGQIAVGCALSYLDFRHPDAGWRVGNEALADWFKDFESRPSMQATRPPEG</sequence>
<organism evidence="2 3">
    <name type="scientific">Pseudophaeobacter arcticus</name>
    <dbReference type="NCBI Taxonomy" id="385492"/>
    <lineage>
        <taxon>Bacteria</taxon>
        <taxon>Pseudomonadati</taxon>
        <taxon>Pseudomonadota</taxon>
        <taxon>Alphaproteobacteria</taxon>
        <taxon>Rhodobacterales</taxon>
        <taxon>Paracoccaceae</taxon>
        <taxon>Pseudophaeobacter</taxon>
    </lineage>
</organism>
<evidence type="ECO:0000259" key="1">
    <source>
        <dbReference type="PROSITE" id="PS50404"/>
    </source>
</evidence>
<dbReference type="RefSeq" id="WP_353396571.1">
    <property type="nucleotide sequence ID" value="NZ_BAABWU010000001.1"/>
</dbReference>
<name>A0ABQ0AGA9_9RHOB</name>
<dbReference type="InterPro" id="IPR004045">
    <property type="entry name" value="Glutathione_S-Trfase_N"/>
</dbReference>
<dbReference type="CDD" id="cd03049">
    <property type="entry name" value="GST_N_3"/>
    <property type="match status" value="1"/>
</dbReference>
<protein>
    <submittedName>
        <fullName evidence="2">Glutathione S-transferase</fullName>
    </submittedName>
</protein>
<gene>
    <name evidence="2" type="ORF">NBRC116598_03490</name>
</gene>
<dbReference type="Pfam" id="PF13409">
    <property type="entry name" value="GST_N_2"/>
    <property type="match status" value="1"/>
</dbReference>
<dbReference type="InterPro" id="IPR036282">
    <property type="entry name" value="Glutathione-S-Trfase_C_sf"/>
</dbReference>
<dbReference type="Proteomes" id="UP001441944">
    <property type="component" value="Unassembled WGS sequence"/>
</dbReference>
<dbReference type="EMBL" id="BAABWU010000001">
    <property type="protein sequence ID" value="GAA6194905.1"/>
    <property type="molecule type" value="Genomic_DNA"/>
</dbReference>
<keyword evidence="3" id="KW-1185">Reference proteome</keyword>
<feature type="domain" description="GST N-terminal" evidence="1">
    <location>
        <begin position="1"/>
        <end position="82"/>
    </location>
</feature>
<reference evidence="2 3" key="1">
    <citation type="submission" date="2024-04" db="EMBL/GenBank/DDBJ databases">
        <title>Draft genome sequence of Pseudophaeobacter arcticus NBRC 116598.</title>
        <authorList>
            <person name="Miyakawa T."/>
            <person name="Kusuya Y."/>
            <person name="Miura T."/>
        </authorList>
    </citation>
    <scope>NUCLEOTIDE SEQUENCE [LARGE SCALE GENOMIC DNA]</scope>
    <source>
        <strain evidence="2 3">SU-CL00105</strain>
    </source>
</reference>
<dbReference type="SUPFAM" id="SSF52833">
    <property type="entry name" value="Thioredoxin-like"/>
    <property type="match status" value="1"/>
</dbReference>
<dbReference type="CDD" id="cd03205">
    <property type="entry name" value="GST_C_6"/>
    <property type="match status" value="1"/>
</dbReference>
<accession>A0ABQ0AGA9</accession>
<proteinExistence type="predicted"/>
<dbReference type="PROSITE" id="PS50404">
    <property type="entry name" value="GST_NTER"/>
    <property type="match status" value="1"/>
</dbReference>
<dbReference type="Gene3D" id="3.40.30.10">
    <property type="entry name" value="Glutaredoxin"/>
    <property type="match status" value="1"/>
</dbReference>
<comment type="caution">
    <text evidence="2">The sequence shown here is derived from an EMBL/GenBank/DDBJ whole genome shotgun (WGS) entry which is preliminary data.</text>
</comment>
<dbReference type="InterPro" id="IPR036249">
    <property type="entry name" value="Thioredoxin-like_sf"/>
</dbReference>
<evidence type="ECO:0000313" key="3">
    <source>
        <dbReference type="Proteomes" id="UP001441944"/>
    </source>
</evidence>
<dbReference type="Pfam" id="PF13410">
    <property type="entry name" value="GST_C_2"/>
    <property type="match status" value="1"/>
</dbReference>
<evidence type="ECO:0000313" key="2">
    <source>
        <dbReference type="EMBL" id="GAA6194905.1"/>
    </source>
</evidence>